<sequence>MAVEDEVRALLADALAVYRDSPRAVAWLRGHLERMDEPVRVAVAGAPRSGKSTLVGALVGEEFAPPAATTWYRDGTRARAFAGQYEVPVGRRGGKAFVDAPDAERVVVEWPSRALRDLVLVDTAAGAPVEQVCGEADAVLYLTRHVHADDVRFLRAAHDHPVARAAPVSTVLVLARADEIGGGRIDALSSAKQIARRYRREAAVRPLCQNVVAVAGLLAVAARTLRPEEFAALAALASLARTELEDHLLSADRFVGEDFPVRLDPEVRRGLVDRFGIFGVRLTTTLVRQGFDTQVKLTGQLVQRSGLGELRDSIGVYFTERRGVLKARSALLGLDVVLRAEPRPGSAGLVTAVERVLASAHDFRELRLLAALQGGRTRLPGELDAEASRLVGGLGTDLLTRLGVEDDVDPGEYGADELRHVVLDALVRWRDQAVNPALDHAQRRAAAVVVRSCEGVLAGLERTGPERTGPERTGPERTG</sequence>
<keyword evidence="3" id="KW-1185">Reference proteome</keyword>
<protein>
    <recommendedName>
        <fullName evidence="4">50S ribosome-binding GTPase</fullName>
    </recommendedName>
</protein>
<comment type="caution">
    <text evidence="2">The sequence shown here is derived from an EMBL/GenBank/DDBJ whole genome shotgun (WGS) entry which is preliminary data.</text>
</comment>
<feature type="compositionally biased region" description="Basic and acidic residues" evidence="1">
    <location>
        <begin position="463"/>
        <end position="479"/>
    </location>
</feature>
<accession>A0ABW1P678</accession>
<evidence type="ECO:0000256" key="1">
    <source>
        <dbReference type="SAM" id="MobiDB-lite"/>
    </source>
</evidence>
<proteinExistence type="predicted"/>
<name>A0ABW1P678_9PSEU</name>
<gene>
    <name evidence="2" type="ORF">ACFP3R_17585</name>
</gene>
<feature type="region of interest" description="Disordered" evidence="1">
    <location>
        <begin position="460"/>
        <end position="479"/>
    </location>
</feature>
<reference evidence="3" key="1">
    <citation type="journal article" date="2019" name="Int. J. Syst. Evol. Microbiol.">
        <title>The Global Catalogue of Microorganisms (GCM) 10K type strain sequencing project: providing services to taxonomists for standard genome sequencing and annotation.</title>
        <authorList>
            <consortium name="The Broad Institute Genomics Platform"/>
            <consortium name="The Broad Institute Genome Sequencing Center for Infectious Disease"/>
            <person name="Wu L."/>
            <person name="Ma J."/>
        </authorList>
    </citation>
    <scope>NUCLEOTIDE SEQUENCE [LARGE SCALE GENOMIC DNA]</scope>
    <source>
        <strain evidence="3">CGMCC 4.7246</strain>
    </source>
</reference>
<dbReference type="Proteomes" id="UP001596220">
    <property type="component" value="Unassembled WGS sequence"/>
</dbReference>
<evidence type="ECO:0000313" key="3">
    <source>
        <dbReference type="Proteomes" id="UP001596220"/>
    </source>
</evidence>
<evidence type="ECO:0008006" key="4">
    <source>
        <dbReference type="Google" id="ProtNLM"/>
    </source>
</evidence>
<dbReference type="EMBL" id="JBHSQO010000016">
    <property type="protein sequence ID" value="MFC6091093.1"/>
    <property type="molecule type" value="Genomic_DNA"/>
</dbReference>
<evidence type="ECO:0000313" key="2">
    <source>
        <dbReference type="EMBL" id="MFC6091093.1"/>
    </source>
</evidence>
<dbReference type="CDD" id="cd00882">
    <property type="entry name" value="Ras_like_GTPase"/>
    <property type="match status" value="1"/>
</dbReference>
<dbReference type="Gene3D" id="3.40.50.300">
    <property type="entry name" value="P-loop containing nucleotide triphosphate hydrolases"/>
    <property type="match status" value="1"/>
</dbReference>
<dbReference type="RefSeq" id="WP_380637297.1">
    <property type="nucleotide sequence ID" value="NZ_JBHSQO010000016.1"/>
</dbReference>
<dbReference type="InterPro" id="IPR027417">
    <property type="entry name" value="P-loop_NTPase"/>
</dbReference>
<dbReference type="SUPFAM" id="SSF52540">
    <property type="entry name" value="P-loop containing nucleoside triphosphate hydrolases"/>
    <property type="match status" value="1"/>
</dbReference>
<organism evidence="2 3">
    <name type="scientific">Saccharothrix lopnurensis</name>
    <dbReference type="NCBI Taxonomy" id="1670621"/>
    <lineage>
        <taxon>Bacteria</taxon>
        <taxon>Bacillati</taxon>
        <taxon>Actinomycetota</taxon>
        <taxon>Actinomycetes</taxon>
        <taxon>Pseudonocardiales</taxon>
        <taxon>Pseudonocardiaceae</taxon>
        <taxon>Saccharothrix</taxon>
    </lineage>
</organism>